<evidence type="ECO:0000256" key="3">
    <source>
        <dbReference type="ARBA" id="ARBA00022448"/>
    </source>
</evidence>
<reference evidence="5" key="1">
    <citation type="submission" date="2020-04" db="EMBL/GenBank/DDBJ databases">
        <authorList>
            <person name="Neveu A P."/>
        </authorList>
    </citation>
    <scope>NUCLEOTIDE SEQUENCE</scope>
    <source>
        <tissue evidence="5">Whole embryo</tissue>
    </source>
</reference>
<evidence type="ECO:0000313" key="5">
    <source>
        <dbReference type="EMBL" id="CAB3264508.1"/>
    </source>
</evidence>
<dbReference type="InterPro" id="IPR021827">
    <property type="entry name" value="Nup186/Nup192/Nup205"/>
</dbReference>
<comment type="similarity">
    <text evidence="2">Belongs to the NUP186/NUP192/NUP205 family.</text>
</comment>
<dbReference type="GO" id="GO:0044611">
    <property type="term" value="C:nuclear pore inner ring"/>
    <property type="evidence" value="ECO:0007669"/>
    <property type="project" value="TreeGrafter"/>
</dbReference>
<gene>
    <name evidence="5" type="primary">Nup205</name>
</gene>
<proteinExistence type="evidence at transcript level"/>
<protein>
    <submittedName>
        <fullName evidence="5">Nuclear pore complex protein Nup205-like</fullName>
    </submittedName>
</protein>
<dbReference type="PANTHER" id="PTHR31344">
    <property type="entry name" value="NUCLEAR PORE COMPLEX PROTEIN NUP205"/>
    <property type="match status" value="1"/>
</dbReference>
<organism evidence="5">
    <name type="scientific">Phallusia mammillata</name>
    <dbReference type="NCBI Taxonomy" id="59560"/>
    <lineage>
        <taxon>Eukaryota</taxon>
        <taxon>Metazoa</taxon>
        <taxon>Chordata</taxon>
        <taxon>Tunicata</taxon>
        <taxon>Ascidiacea</taxon>
        <taxon>Phlebobranchia</taxon>
        <taxon>Ascidiidae</taxon>
        <taxon>Phallusia</taxon>
    </lineage>
</organism>
<dbReference type="GO" id="GO:0006999">
    <property type="term" value="P:nuclear pore organization"/>
    <property type="evidence" value="ECO:0007669"/>
    <property type="project" value="TreeGrafter"/>
</dbReference>
<dbReference type="Pfam" id="PF11894">
    <property type="entry name" value="Nup192"/>
    <property type="match status" value="1"/>
</dbReference>
<sequence>MEQASWTPFKDLWNTTQEFALQNSQSSFHKLKSLLRKHKPEFLSLLKNTAPNSEHRNKVRNANTVGLPLVGEGASGKLLEEAFIEESLILSDLFQLNEFSSVELLLAAEQQVPNYPNYSRGLVAVLLYWDGRRNLVNILKTLIQCRRGRTWTLDLPQDAVNLATTFTNELVESGLTKQILKLLVEIQVETEMEKLGKQRGLGGAKHRKQVRDLITEIRQCLSECLFYLAGQSGLSANDAVDIIRHLQKNVDSEADGKLAASTLALVFTVLYSFLLPCDAQADSDVESIEELLQHPLLSDKKFLPLVQKVLYQECGHAGSWKVIGIKACLQLGWAISLRTVSQIPSQIFTGSKVLQPNADILEQDENILEACLAEKAFLFIKKNIVSGLGFHTEEFYLRRIHGLITDLIVNMPLKIKDMRNHGDEVARIIMLHLVAGEEPPPECRKDFEQLMQLITCVYNKDPLDLQLSIEFWSPNESVMVGDAGTFVQSPNKTHQRLSHKQMALFKFIRQSGDLLPPLLYIPYLHMLAALSTGSRSARVAFEMLKANGVNIGGNGESSTVSWDHFFMSCQQYYNNLRQDRPIHDVTNPFAMQHHQHAAQVVQPRSITPQEVEGLQAVMRLIAKILQYDEIACITVYEHSQWSSCAVLFGLLQCPIPVGLKGDILNVLTQLARIPDIAMGVLQAMDSAQFLQTVPDSWSGSAKSAGLLSELEEVEAREEEFPMSRGFLKLLGTLTESGASLSILGEGTRAPGFDPYLSFAIESVFLKFNSRSYIRPEEKWEVASSSLRLFNNLLLQYQPHPEHFGADKAVFGMDSMTQQSSFLHDSTVRSSVTSPRGGKVPGFSLLLYIYNEGNFFKMVMHIIADCITYLDKYTSQPCVEATLVEAASLAMQLLYNALQLQDAFLSSMRESGKPLLITTLDKLLLGVNTKTGKADYIVSIAKFVVHNTTHSQLGLLATKIVSWLCFSSVMTHREVVMVMMNSCGLMTRQKILHGFVEVLDTVCPELDENDDDSASHQSQCRLALLRLLVYCIDLPSPNLSQFLLGFDITKPTSSTSLQDPGIMSTPRSCLHSVLTILSLGMDANGQQASGHPLAITETPKLAELCYQLLYRLSANAETTGPVMRYLRSSYDFVYKHLQLLPFTTQDLEQPSNNHLMQQAWLLKMTAIELYSLSAKQQRTNAQRIIQLLFQHQARMAFGNKTMNSTSLFGQSFDPRNTTVRSMIGDRSDVTSSSFLNVTDGVSPRGSGTEQMKILQMLDVLDFAQDFPTALSLDQFVPTVVEQAIKSCETTNEHGVQYCDIKALHELLKATLGTLTATDDVTRRQLASQDVQKILNTAVERNKTRETVHAKLSFLSAWRHTLEISLTACPVDLFATATRQQALLEIAQHLTNRVRQSDAVQELTSPVAGVILTLVMQIRSCFINQKSLGNSNFFDNGQLSQLLNAENEKEIDLNDIAPLQVVIRGVVEWLLQSGISEKVRTHLYAAFLYYMQMCRRPTSNKTGRREITGILASLEDSYSKINRENFRLIRDYGDSFINLISKDACTGQSVCRVLALACLDSIVQIDSQQIWLQHMVKNGSLSHIAHSIAAEDESLQQYLNPTSEPLRAVYIYEQKMALLCAIVQTTSGARATIESGLLARLTECSFLDLRPSAENEEFNALLPGVLGRYRQLLIPALQFCASLLTTLGGSNHYEASALILQFLLAHADSIINAVLRISSIPTDIQALTELKLVTSILSQTAAQDYSDPTMFGNVPQGHLAEIQGHMLRIQRQLLSLLPHLFPSDPTLNEMQREAQNENKDLDFQQVSSLLHEIGGNVLAYCRAVALRSSDVTDSSVLLFAPDLSETASVAYGTEDFRSQSALGVLLRILRTISARYSARNEEQKREKWKLDNVNTLGAQDLKEIVNAASEQLSLTQEQDLASAILRKRIRQKTSHLKCLYYIIENCLLLLWQHLDYYVLRAEPLEAPNSNILFPSKGRSESFSRGSLRRLQDISNFGADSSFADSEVVSGSQIFGKQIGIRRADVDKLKRELPSSLPDHFLQKIGQIEVEARAGGGDFVQPLIRRVQHIVKLHASAVN</sequence>
<keyword evidence="3" id="KW-0813">Transport</keyword>
<keyword evidence="4" id="KW-0539">Nucleus</keyword>
<evidence type="ECO:0000256" key="4">
    <source>
        <dbReference type="ARBA" id="ARBA00023242"/>
    </source>
</evidence>
<evidence type="ECO:0000256" key="1">
    <source>
        <dbReference type="ARBA" id="ARBA00004123"/>
    </source>
</evidence>
<dbReference type="PANTHER" id="PTHR31344:SF0">
    <property type="entry name" value="NUCLEAR PORE COMPLEX PROTEIN NUP205"/>
    <property type="match status" value="1"/>
</dbReference>
<evidence type="ECO:0000256" key="2">
    <source>
        <dbReference type="ARBA" id="ARBA00005892"/>
    </source>
</evidence>
<name>A0A6F9DND2_9ASCI</name>
<dbReference type="GO" id="GO:0017056">
    <property type="term" value="F:structural constituent of nuclear pore"/>
    <property type="evidence" value="ECO:0007669"/>
    <property type="project" value="TreeGrafter"/>
</dbReference>
<dbReference type="EMBL" id="LR788646">
    <property type="protein sequence ID" value="CAB3264508.1"/>
    <property type="molecule type" value="mRNA"/>
</dbReference>
<accession>A0A6F9DND2</accession>
<comment type="subcellular location">
    <subcellularLocation>
        <location evidence="1">Nucleus</location>
    </subcellularLocation>
</comment>